<dbReference type="InterPro" id="IPR050961">
    <property type="entry name" value="BolA/IbaG_stress_morph_reg"/>
</dbReference>
<evidence type="ECO:0000313" key="4">
    <source>
        <dbReference type="EMBL" id="CBJ31551.1"/>
    </source>
</evidence>
<dbReference type="Pfam" id="PF01722">
    <property type="entry name" value="BolA"/>
    <property type="match status" value="1"/>
</dbReference>
<evidence type="ECO:0000256" key="3">
    <source>
        <dbReference type="SAM" id="MobiDB-lite"/>
    </source>
</evidence>
<dbReference type="FunCoup" id="D7FU24">
    <property type="interactions" value="91"/>
</dbReference>
<proteinExistence type="inferred from homology"/>
<dbReference type="SUPFAM" id="SSF82657">
    <property type="entry name" value="BolA-like"/>
    <property type="match status" value="1"/>
</dbReference>
<dbReference type="PANTHER" id="PTHR46229">
    <property type="entry name" value="BOLA TRANSCRIPTION REGULATOR"/>
    <property type="match status" value="1"/>
</dbReference>
<dbReference type="Gene3D" id="3.10.20.90">
    <property type="entry name" value="Phosphatidylinositol 3-kinase Catalytic Subunit, Chain A, domain 1"/>
    <property type="match status" value="1"/>
</dbReference>
<dbReference type="EMBL" id="FN649760">
    <property type="protein sequence ID" value="CBJ31551.1"/>
    <property type="molecule type" value="Genomic_DNA"/>
</dbReference>
<reference evidence="4 5" key="1">
    <citation type="journal article" date="2010" name="Nature">
        <title>The Ectocarpus genome and the independent evolution of multicellularity in brown algae.</title>
        <authorList>
            <person name="Cock J.M."/>
            <person name="Sterck L."/>
            <person name="Rouze P."/>
            <person name="Scornet D."/>
            <person name="Allen A.E."/>
            <person name="Amoutzias G."/>
            <person name="Anthouard V."/>
            <person name="Artiguenave F."/>
            <person name="Aury J.M."/>
            <person name="Badger J.H."/>
            <person name="Beszteri B."/>
            <person name="Billiau K."/>
            <person name="Bonnet E."/>
            <person name="Bothwell J.H."/>
            <person name="Bowler C."/>
            <person name="Boyen C."/>
            <person name="Brownlee C."/>
            <person name="Carrano C.J."/>
            <person name="Charrier B."/>
            <person name="Cho G.Y."/>
            <person name="Coelho S.M."/>
            <person name="Collen J."/>
            <person name="Corre E."/>
            <person name="Da Silva C."/>
            <person name="Delage L."/>
            <person name="Delaroque N."/>
            <person name="Dittami S.M."/>
            <person name="Doulbeau S."/>
            <person name="Elias M."/>
            <person name="Farnham G."/>
            <person name="Gachon C.M."/>
            <person name="Gschloessl B."/>
            <person name="Heesch S."/>
            <person name="Jabbari K."/>
            <person name="Jubin C."/>
            <person name="Kawai H."/>
            <person name="Kimura K."/>
            <person name="Kloareg B."/>
            <person name="Kupper F.C."/>
            <person name="Lang D."/>
            <person name="Le Bail A."/>
            <person name="Leblanc C."/>
            <person name="Lerouge P."/>
            <person name="Lohr M."/>
            <person name="Lopez P.J."/>
            <person name="Martens C."/>
            <person name="Maumus F."/>
            <person name="Michel G."/>
            <person name="Miranda-Saavedra D."/>
            <person name="Morales J."/>
            <person name="Moreau H."/>
            <person name="Motomura T."/>
            <person name="Nagasato C."/>
            <person name="Napoli C.A."/>
            <person name="Nelson D.R."/>
            <person name="Nyvall-Collen P."/>
            <person name="Peters A.F."/>
            <person name="Pommier C."/>
            <person name="Potin P."/>
            <person name="Poulain J."/>
            <person name="Quesneville H."/>
            <person name="Read B."/>
            <person name="Rensing S.A."/>
            <person name="Ritter A."/>
            <person name="Rousvoal S."/>
            <person name="Samanta M."/>
            <person name="Samson G."/>
            <person name="Schroeder D.C."/>
            <person name="Segurens B."/>
            <person name="Strittmatter M."/>
            <person name="Tonon T."/>
            <person name="Tregear J.W."/>
            <person name="Valentin K."/>
            <person name="von Dassow P."/>
            <person name="Yamagishi T."/>
            <person name="Van de Peer Y."/>
            <person name="Wincker P."/>
        </authorList>
    </citation>
    <scope>NUCLEOTIDE SEQUENCE [LARGE SCALE GENOMIC DNA]</scope>
    <source>
        <strain evidence="5">Ec32 / CCAP1310/4</strain>
    </source>
</reference>
<gene>
    <name evidence="4" type="ORF">Esi_0263_0031</name>
</gene>
<protein>
    <recommendedName>
        <fullName evidence="6">BolA-like protein</fullName>
    </recommendedName>
</protein>
<dbReference type="Proteomes" id="UP000002630">
    <property type="component" value="Unassembled WGS sequence"/>
</dbReference>
<dbReference type="AlphaFoldDB" id="D7FU24"/>
<evidence type="ECO:0000256" key="1">
    <source>
        <dbReference type="ARBA" id="ARBA00005578"/>
    </source>
</evidence>
<dbReference type="PANTHER" id="PTHR46229:SF2">
    <property type="entry name" value="BOLA-LIKE PROTEIN 1"/>
    <property type="match status" value="1"/>
</dbReference>
<dbReference type="eggNOG" id="KOG2313">
    <property type="taxonomic scope" value="Eukaryota"/>
</dbReference>
<evidence type="ECO:0008006" key="6">
    <source>
        <dbReference type="Google" id="ProtNLM"/>
    </source>
</evidence>
<dbReference type="OrthoDB" id="4983at2759"/>
<keyword evidence="5" id="KW-1185">Reference proteome</keyword>
<dbReference type="InParanoid" id="D7FU24"/>
<accession>D7FU24</accession>
<dbReference type="InterPro" id="IPR002634">
    <property type="entry name" value="BolA"/>
</dbReference>
<feature type="region of interest" description="Disordered" evidence="3">
    <location>
        <begin position="80"/>
        <end position="106"/>
    </location>
</feature>
<comment type="similarity">
    <text evidence="1 2">Belongs to the BolA/IbaG family.</text>
</comment>
<evidence type="ECO:0000256" key="2">
    <source>
        <dbReference type="RuleBase" id="RU003860"/>
    </source>
</evidence>
<dbReference type="PIRSF" id="PIRSF003113">
    <property type="entry name" value="BolA"/>
    <property type="match status" value="1"/>
</dbReference>
<organism evidence="4 5">
    <name type="scientific">Ectocarpus siliculosus</name>
    <name type="common">Brown alga</name>
    <name type="synonym">Conferva siliculosa</name>
    <dbReference type="NCBI Taxonomy" id="2880"/>
    <lineage>
        <taxon>Eukaryota</taxon>
        <taxon>Sar</taxon>
        <taxon>Stramenopiles</taxon>
        <taxon>Ochrophyta</taxon>
        <taxon>PX clade</taxon>
        <taxon>Phaeophyceae</taxon>
        <taxon>Ectocarpales</taxon>
        <taxon>Ectocarpaceae</taxon>
        <taxon>Ectocarpus</taxon>
    </lineage>
</organism>
<name>D7FU24_ECTSI</name>
<evidence type="ECO:0000313" key="5">
    <source>
        <dbReference type="Proteomes" id="UP000002630"/>
    </source>
</evidence>
<dbReference type="STRING" id="2880.D7FU24"/>
<dbReference type="InterPro" id="IPR036065">
    <property type="entry name" value="BolA-like_sf"/>
</dbReference>
<sequence length="106" mass="11369">MSLQALIEEKLTTELTPSHIEVINESGNHGAPLGAESHFKVIVVSTKFEGKPLLARHRMVNAALKEELVEDIHALSMTTRTPAQWAAEGGDKVEPTPPCAGGSTSR</sequence>